<evidence type="ECO:0000313" key="3">
    <source>
        <dbReference type="Proteomes" id="UP000092460"/>
    </source>
</evidence>
<protein>
    <submittedName>
        <fullName evidence="2">Uncharacterized protein</fullName>
    </submittedName>
</protein>
<keyword evidence="3" id="KW-1185">Reference proteome</keyword>
<dbReference type="AlphaFoldDB" id="A0A1B0AN71"/>
<dbReference type="EMBL" id="JXJN01000735">
    <property type="status" value="NOT_ANNOTATED_CDS"/>
    <property type="molecule type" value="Genomic_DNA"/>
</dbReference>
<evidence type="ECO:0000313" key="2">
    <source>
        <dbReference type="EnsemblMetazoa" id="GPPI002699-PA"/>
    </source>
</evidence>
<name>A0A1B0AN71_9MUSC</name>
<reference evidence="2" key="2">
    <citation type="submission" date="2020-05" db="UniProtKB">
        <authorList>
            <consortium name="EnsemblMetazoa"/>
        </authorList>
    </citation>
    <scope>IDENTIFICATION</scope>
    <source>
        <strain evidence="2">IAEA</strain>
    </source>
</reference>
<feature type="transmembrane region" description="Helical" evidence="1">
    <location>
        <begin position="62"/>
        <end position="81"/>
    </location>
</feature>
<dbReference type="Proteomes" id="UP000092460">
    <property type="component" value="Unassembled WGS sequence"/>
</dbReference>
<evidence type="ECO:0000256" key="1">
    <source>
        <dbReference type="SAM" id="Phobius"/>
    </source>
</evidence>
<keyword evidence="1" id="KW-1133">Transmembrane helix</keyword>
<accession>A0A1B0AN71</accession>
<feature type="transmembrane region" description="Helical" evidence="1">
    <location>
        <begin position="87"/>
        <end position="105"/>
    </location>
</feature>
<keyword evidence="1" id="KW-0812">Transmembrane</keyword>
<sequence>MKRVACNASQAGKTAKYINTYGTQQHQGIAKFTFPFGNETILGLSWILSVVTITKFVKFVEFLLPLLLLLLLLLWLLYSVVAMRTFLLTPLIPTSVAVIVIQALQRKHVSKTNVCKISIFLVSIFLRTFTILLSYLLPEISASVFPLIFQSTLALHEKHNSIEICIKYSFEVNYNRFI</sequence>
<reference evidence="3" key="1">
    <citation type="submission" date="2015-01" db="EMBL/GenBank/DDBJ databases">
        <authorList>
            <person name="Aksoy S."/>
            <person name="Warren W."/>
            <person name="Wilson R.K."/>
        </authorList>
    </citation>
    <scope>NUCLEOTIDE SEQUENCE [LARGE SCALE GENOMIC DNA]</scope>
    <source>
        <strain evidence="3">IAEA</strain>
    </source>
</reference>
<dbReference type="EnsemblMetazoa" id="GPPI002699-RA">
    <property type="protein sequence ID" value="GPPI002699-PA"/>
    <property type="gene ID" value="GPPI002699"/>
</dbReference>
<feature type="transmembrane region" description="Helical" evidence="1">
    <location>
        <begin position="117"/>
        <end position="137"/>
    </location>
</feature>
<proteinExistence type="predicted"/>
<dbReference type="VEuPathDB" id="VectorBase:GPPI002699"/>
<organism evidence="2 3">
    <name type="scientific">Glossina palpalis gambiensis</name>
    <dbReference type="NCBI Taxonomy" id="67801"/>
    <lineage>
        <taxon>Eukaryota</taxon>
        <taxon>Metazoa</taxon>
        <taxon>Ecdysozoa</taxon>
        <taxon>Arthropoda</taxon>
        <taxon>Hexapoda</taxon>
        <taxon>Insecta</taxon>
        <taxon>Pterygota</taxon>
        <taxon>Neoptera</taxon>
        <taxon>Endopterygota</taxon>
        <taxon>Diptera</taxon>
        <taxon>Brachycera</taxon>
        <taxon>Muscomorpha</taxon>
        <taxon>Hippoboscoidea</taxon>
        <taxon>Glossinidae</taxon>
        <taxon>Glossina</taxon>
    </lineage>
</organism>
<keyword evidence="1" id="KW-0472">Membrane</keyword>